<comment type="pathway">
    <text evidence="1">Protein modification; protein ubiquitination.</text>
</comment>
<dbReference type="STRING" id="10228.B3RZF1"/>
<dbReference type="OrthoDB" id="722566at2759"/>
<proteinExistence type="inferred from homology"/>
<keyword evidence="3" id="KW-0833">Ubl conjugation pathway</keyword>
<dbReference type="HOGENOM" id="CLU_035961_0_0_1"/>
<keyword evidence="6" id="KW-1185">Reference proteome</keyword>
<evidence type="ECO:0000256" key="2">
    <source>
        <dbReference type="ARBA" id="ARBA00010611"/>
    </source>
</evidence>
<dbReference type="FunCoup" id="B3RZF1">
    <property type="interactions" value="75"/>
</dbReference>
<dbReference type="InterPro" id="IPR045048">
    <property type="entry name" value="FBXO31/39"/>
</dbReference>
<dbReference type="EMBL" id="DS985246">
    <property type="protein sequence ID" value="EDV24190.1"/>
    <property type="molecule type" value="Genomic_DNA"/>
</dbReference>
<gene>
    <name evidence="5" type="ORF">TRIADDRAFT_57431</name>
</gene>
<evidence type="ECO:0000256" key="3">
    <source>
        <dbReference type="ARBA" id="ARBA00022786"/>
    </source>
</evidence>
<protein>
    <recommendedName>
        <fullName evidence="4">F-box domain-containing protein</fullName>
    </recommendedName>
</protein>
<sequence>MATASTSIEHLPTELILHIFQFIPIKDYLAVSLVCRNFYHATQSDWIWQQHCKNQYNIREIESWQDIHTFKEFYQKILYRYGPLLGLWYRVVDPYGGLVCIKIDNGAIICNEYVLRRNERLLENSGEFNILHRCLFKIIPCYDDNRISTKILSFSFLGHECMGNIIISKRDEEQLVLEFQLKCLDRDDVALSIIAINSFSNSDTYKQWFLEENPYYDDEDIVTRTLLEKKLYANLFTWQLTSYKRLVSLSQRSISENFPLRCGIYSGSYGAHGVETLHVYIDKNELIGQKLSGDPNVPAGKVSIKAFLDKPVTSESMDRPYVLKDGGKIFPFSLPEDYTHRSHGIPSHYYGEFEGEGQIAYHGYKDAKFIPGRLVVFDKDTFGFLWMERLKSFILFRALSDQDLFLGQAGISWKN</sequence>
<reference evidence="5 6" key="1">
    <citation type="journal article" date="2008" name="Nature">
        <title>The Trichoplax genome and the nature of placozoans.</title>
        <authorList>
            <person name="Srivastava M."/>
            <person name="Begovic E."/>
            <person name="Chapman J."/>
            <person name="Putnam N.H."/>
            <person name="Hellsten U."/>
            <person name="Kawashima T."/>
            <person name="Kuo A."/>
            <person name="Mitros T."/>
            <person name="Salamov A."/>
            <person name="Carpenter M.L."/>
            <person name="Signorovitch A.Y."/>
            <person name="Moreno M.A."/>
            <person name="Kamm K."/>
            <person name="Grimwood J."/>
            <person name="Schmutz J."/>
            <person name="Shapiro H."/>
            <person name="Grigoriev I.V."/>
            <person name="Buss L.W."/>
            <person name="Schierwater B."/>
            <person name="Dellaporta S.L."/>
            <person name="Rokhsar D.S."/>
        </authorList>
    </citation>
    <scope>NUCLEOTIDE SEQUENCE [LARGE SCALE GENOMIC DNA]</scope>
    <source>
        <strain evidence="5 6">Grell-BS-1999</strain>
    </source>
</reference>
<dbReference type="SMART" id="SM00256">
    <property type="entry name" value="FBOX"/>
    <property type="match status" value="1"/>
</dbReference>
<dbReference type="GeneID" id="6754929"/>
<dbReference type="OMA" id="WRINTTC"/>
<evidence type="ECO:0000313" key="5">
    <source>
        <dbReference type="EMBL" id="EDV24190.1"/>
    </source>
</evidence>
<dbReference type="AlphaFoldDB" id="B3RZF1"/>
<dbReference type="KEGG" id="tad:TRIADDRAFT_57431"/>
<accession>B3RZF1</accession>
<evidence type="ECO:0000313" key="6">
    <source>
        <dbReference type="Proteomes" id="UP000009022"/>
    </source>
</evidence>
<comment type="similarity">
    <text evidence="2">Belongs to the FBXO31 family.</text>
</comment>
<dbReference type="RefSeq" id="XP_002113716.1">
    <property type="nucleotide sequence ID" value="XM_002113680.1"/>
</dbReference>
<dbReference type="CTD" id="6754929"/>
<evidence type="ECO:0000256" key="1">
    <source>
        <dbReference type="ARBA" id="ARBA00004906"/>
    </source>
</evidence>
<organism evidence="5 6">
    <name type="scientific">Trichoplax adhaerens</name>
    <name type="common">Trichoplax reptans</name>
    <dbReference type="NCBI Taxonomy" id="10228"/>
    <lineage>
        <taxon>Eukaryota</taxon>
        <taxon>Metazoa</taxon>
        <taxon>Placozoa</taxon>
        <taxon>Uniplacotomia</taxon>
        <taxon>Trichoplacea</taxon>
        <taxon>Trichoplacidae</taxon>
        <taxon>Trichoplax</taxon>
    </lineage>
</organism>
<feature type="domain" description="F-box" evidence="4">
    <location>
        <begin position="5"/>
        <end position="51"/>
    </location>
</feature>
<dbReference type="InterPro" id="IPR001810">
    <property type="entry name" value="F-box_dom"/>
</dbReference>
<dbReference type="InterPro" id="IPR036047">
    <property type="entry name" value="F-box-like_dom_sf"/>
</dbReference>
<dbReference type="InParanoid" id="B3RZF1"/>
<dbReference type="PANTHER" id="PTHR10706">
    <property type="entry name" value="F-BOX FAMILY PROTEIN"/>
    <property type="match status" value="1"/>
</dbReference>
<dbReference type="eggNOG" id="ENOG502QR2A">
    <property type="taxonomic scope" value="Eukaryota"/>
</dbReference>
<dbReference type="Proteomes" id="UP000009022">
    <property type="component" value="Unassembled WGS sequence"/>
</dbReference>
<name>B3RZF1_TRIAD</name>
<evidence type="ECO:0000259" key="4">
    <source>
        <dbReference type="PROSITE" id="PS50181"/>
    </source>
</evidence>
<dbReference type="PROSITE" id="PS50181">
    <property type="entry name" value="FBOX"/>
    <property type="match status" value="1"/>
</dbReference>
<dbReference type="UniPathway" id="UPA00143"/>
<dbReference type="GO" id="GO:0016567">
    <property type="term" value="P:protein ubiquitination"/>
    <property type="evidence" value="ECO:0007669"/>
    <property type="project" value="UniProtKB-UniPathway"/>
</dbReference>
<dbReference type="Pfam" id="PF12014">
    <property type="entry name" value="Cyclin_D1_bind"/>
    <property type="match status" value="1"/>
</dbReference>
<dbReference type="SUPFAM" id="SSF81383">
    <property type="entry name" value="F-box domain"/>
    <property type="match status" value="1"/>
</dbReference>
<dbReference type="Gene3D" id="1.20.1280.50">
    <property type="match status" value="1"/>
</dbReference>
<dbReference type="PANTHER" id="PTHR10706:SF130">
    <property type="entry name" value="F-BOX ONLY PROTEIN 31"/>
    <property type="match status" value="1"/>
</dbReference>
<dbReference type="PhylomeDB" id="B3RZF1"/>
<dbReference type="Pfam" id="PF12937">
    <property type="entry name" value="F-box-like"/>
    <property type="match status" value="1"/>
</dbReference>